<dbReference type="InterPro" id="IPR013792">
    <property type="entry name" value="RNA3'P_cycl/enolpyr_Trfase_a/b"/>
</dbReference>
<feature type="domain" description="Enolpyruvate transferase" evidence="5">
    <location>
        <begin position="7"/>
        <end position="247"/>
    </location>
</feature>
<keyword evidence="3" id="KW-0028">Amino-acid biosynthesis</keyword>
<dbReference type="InterPro" id="IPR001986">
    <property type="entry name" value="Enolpyruvate_Tfrase_dom"/>
</dbReference>
<evidence type="ECO:0000256" key="1">
    <source>
        <dbReference type="ARBA" id="ARBA00009948"/>
    </source>
</evidence>
<dbReference type="InterPro" id="IPR036968">
    <property type="entry name" value="Enolpyruvate_Tfrase_sf"/>
</dbReference>
<keyword evidence="2" id="KW-0963">Cytoplasm</keyword>
<keyword evidence="4" id="KW-0808">Transferase</keyword>
<dbReference type="FunFam" id="3.65.10.10:FF:000005">
    <property type="entry name" value="3-phosphoshikimate 1-carboxyvinyltransferase"/>
    <property type="match status" value="1"/>
</dbReference>
<evidence type="ECO:0000256" key="3">
    <source>
        <dbReference type="ARBA" id="ARBA00022605"/>
    </source>
</evidence>
<dbReference type="Gene3D" id="3.65.10.10">
    <property type="entry name" value="Enolpyruvate transferase domain"/>
    <property type="match status" value="1"/>
</dbReference>
<dbReference type="GO" id="GO:0003866">
    <property type="term" value="F:3-phosphoshikimate 1-carboxyvinyltransferase activity"/>
    <property type="evidence" value="ECO:0007669"/>
    <property type="project" value="TreeGrafter"/>
</dbReference>
<dbReference type="GO" id="GO:0008652">
    <property type="term" value="P:amino acid biosynthetic process"/>
    <property type="evidence" value="ECO:0007669"/>
    <property type="project" value="UniProtKB-KW"/>
</dbReference>
<evidence type="ECO:0000256" key="4">
    <source>
        <dbReference type="ARBA" id="ARBA00022679"/>
    </source>
</evidence>
<proteinExistence type="inferred from homology"/>
<reference evidence="6" key="1">
    <citation type="submission" date="2018-05" db="EMBL/GenBank/DDBJ databases">
        <authorList>
            <person name="Lanie J.A."/>
            <person name="Ng W.-L."/>
            <person name="Kazmierczak K.M."/>
            <person name="Andrzejewski T.M."/>
            <person name="Davidsen T.M."/>
            <person name="Wayne K.J."/>
            <person name="Tettelin H."/>
            <person name="Glass J.I."/>
            <person name="Rusch D."/>
            <person name="Podicherti R."/>
            <person name="Tsui H.-C.T."/>
            <person name="Winkler M.E."/>
        </authorList>
    </citation>
    <scope>NUCLEOTIDE SEQUENCE</scope>
</reference>
<gene>
    <name evidence="6" type="ORF">METZ01_LOCUS418392</name>
</gene>
<dbReference type="PROSITE" id="PS00104">
    <property type="entry name" value="EPSP_SYNTHASE_1"/>
    <property type="match status" value="1"/>
</dbReference>
<feature type="non-terminal residue" evidence="6">
    <location>
        <position position="1"/>
    </location>
</feature>
<sequence length="248" mass="26373">VEAESVKKIRVPGDKSITQRALIVASIASGKSRLKGLLSSSDPQSTANVLRALGVVIEALPDDGSELRMAGIGPDGFRDPQCVLDFQNSGTGARLMLGVLSGCSMVTTITGDDSLRNRPMGRVTDPLTKMGARFEFLGESRRLPIEVTGGGLRPLQYETPIASAQVKSALLLAAVTSGTLAVVSEPSRSRDHTERILSLAGVSMRSYQFGERWNVELRDPPDNLQPLDLEIPGDFSSAAFLIALALLG</sequence>
<dbReference type="EMBL" id="UINC01164600">
    <property type="protein sequence ID" value="SVD65538.1"/>
    <property type="molecule type" value="Genomic_DNA"/>
</dbReference>
<organism evidence="6">
    <name type="scientific">marine metagenome</name>
    <dbReference type="NCBI Taxonomy" id="408172"/>
    <lineage>
        <taxon>unclassified sequences</taxon>
        <taxon>metagenomes</taxon>
        <taxon>ecological metagenomes</taxon>
    </lineage>
</organism>
<evidence type="ECO:0000259" key="5">
    <source>
        <dbReference type="Pfam" id="PF00275"/>
    </source>
</evidence>
<name>A0A382X5B0_9ZZZZ</name>
<feature type="non-terminal residue" evidence="6">
    <location>
        <position position="248"/>
    </location>
</feature>
<protein>
    <recommendedName>
        <fullName evidence="5">Enolpyruvate transferase domain-containing protein</fullName>
    </recommendedName>
</protein>
<evidence type="ECO:0000313" key="6">
    <source>
        <dbReference type="EMBL" id="SVD65538.1"/>
    </source>
</evidence>
<comment type="similarity">
    <text evidence="1">Belongs to the EPSP synthase family.</text>
</comment>
<dbReference type="InterPro" id="IPR023193">
    <property type="entry name" value="EPSP_synthase_CS"/>
</dbReference>
<dbReference type="PANTHER" id="PTHR21090">
    <property type="entry name" value="AROM/DEHYDROQUINATE SYNTHASE"/>
    <property type="match status" value="1"/>
</dbReference>
<evidence type="ECO:0000256" key="2">
    <source>
        <dbReference type="ARBA" id="ARBA00022490"/>
    </source>
</evidence>
<dbReference type="GO" id="GO:0009423">
    <property type="term" value="P:chorismate biosynthetic process"/>
    <property type="evidence" value="ECO:0007669"/>
    <property type="project" value="TreeGrafter"/>
</dbReference>
<dbReference type="AlphaFoldDB" id="A0A382X5B0"/>
<accession>A0A382X5B0</accession>
<dbReference type="Pfam" id="PF00275">
    <property type="entry name" value="EPSP_synthase"/>
    <property type="match status" value="1"/>
</dbReference>
<dbReference type="PANTHER" id="PTHR21090:SF5">
    <property type="entry name" value="PENTAFUNCTIONAL AROM POLYPEPTIDE"/>
    <property type="match status" value="1"/>
</dbReference>
<dbReference type="SUPFAM" id="SSF55205">
    <property type="entry name" value="EPT/RTPC-like"/>
    <property type="match status" value="1"/>
</dbReference>